<dbReference type="Ensembl" id="ENSXCOT00000018218.1">
    <property type="protein sequence ID" value="ENSXCOP00000017993.1"/>
    <property type="gene ID" value="ENSXCOG00000013550.1"/>
</dbReference>
<evidence type="ECO:0000256" key="4">
    <source>
        <dbReference type="ARBA" id="ARBA00022927"/>
    </source>
</evidence>
<evidence type="ECO:0000313" key="8">
    <source>
        <dbReference type="Ensembl" id="ENSXCOP00000017993.1"/>
    </source>
</evidence>
<evidence type="ECO:0000256" key="1">
    <source>
        <dbReference type="ARBA" id="ARBA00010470"/>
    </source>
</evidence>
<dbReference type="GO" id="GO:0006904">
    <property type="term" value="P:vesicle docking involved in exocytosis"/>
    <property type="evidence" value="ECO:0007669"/>
    <property type="project" value="InterPro"/>
</dbReference>
<keyword evidence="9" id="KW-1185">Reference proteome</keyword>
<evidence type="ECO:0000259" key="6">
    <source>
        <dbReference type="Pfam" id="PF04048"/>
    </source>
</evidence>
<dbReference type="GO" id="GO:0006893">
    <property type="term" value="P:Golgi to plasma membrane transport"/>
    <property type="evidence" value="ECO:0007669"/>
    <property type="project" value="TreeGrafter"/>
</dbReference>
<evidence type="ECO:0000313" key="9">
    <source>
        <dbReference type="Proteomes" id="UP000261380"/>
    </source>
</evidence>
<keyword evidence="3 5" id="KW-0268">Exocytosis</keyword>
<reference evidence="8" key="1">
    <citation type="submission" date="2025-08" db="UniProtKB">
        <authorList>
            <consortium name="Ensembl"/>
        </authorList>
    </citation>
    <scope>IDENTIFICATION</scope>
</reference>
<dbReference type="GO" id="GO:0090522">
    <property type="term" value="P:vesicle tethering involved in exocytosis"/>
    <property type="evidence" value="ECO:0007669"/>
    <property type="project" value="UniProtKB-UniRule"/>
</dbReference>
<feature type="domain" description="Exocyst complex component Sec8 N-terminal" evidence="6">
    <location>
        <begin position="45"/>
        <end position="141"/>
    </location>
</feature>
<dbReference type="GO" id="GO:0007268">
    <property type="term" value="P:chemical synaptic transmission"/>
    <property type="evidence" value="ECO:0007669"/>
    <property type="project" value="TreeGrafter"/>
</dbReference>
<dbReference type="PANTHER" id="PTHR14146">
    <property type="entry name" value="EXOCYST COMPLEX COMPONENT 4"/>
    <property type="match status" value="1"/>
</dbReference>
<keyword evidence="2 5" id="KW-0813">Transport</keyword>
<protein>
    <recommendedName>
        <fullName evidence="5">Exocyst complex component Sec8</fullName>
    </recommendedName>
</protein>
<dbReference type="GO" id="GO:0032584">
    <property type="term" value="C:growth cone membrane"/>
    <property type="evidence" value="ECO:0007669"/>
    <property type="project" value="TreeGrafter"/>
</dbReference>
<evidence type="ECO:0000256" key="5">
    <source>
        <dbReference type="RuleBase" id="RU367079"/>
    </source>
</evidence>
<keyword evidence="4 5" id="KW-0653">Protein transport</keyword>
<evidence type="ECO:0000256" key="2">
    <source>
        <dbReference type="ARBA" id="ARBA00022448"/>
    </source>
</evidence>
<proteinExistence type="inferred from homology"/>
<dbReference type="AlphaFoldDB" id="A0A3B5M1N3"/>
<dbReference type="Pfam" id="PF20652">
    <property type="entry name" value="Sec8_C"/>
    <property type="match status" value="1"/>
</dbReference>
<organism evidence="8 9">
    <name type="scientific">Xiphophorus couchianus</name>
    <name type="common">Monterrey platyfish</name>
    <dbReference type="NCBI Taxonomy" id="32473"/>
    <lineage>
        <taxon>Eukaryota</taxon>
        <taxon>Metazoa</taxon>
        <taxon>Chordata</taxon>
        <taxon>Craniata</taxon>
        <taxon>Vertebrata</taxon>
        <taxon>Euteleostomi</taxon>
        <taxon>Actinopterygii</taxon>
        <taxon>Neopterygii</taxon>
        <taxon>Teleostei</taxon>
        <taxon>Neoteleostei</taxon>
        <taxon>Acanthomorphata</taxon>
        <taxon>Ovalentaria</taxon>
        <taxon>Atherinomorphae</taxon>
        <taxon>Cyprinodontiformes</taxon>
        <taxon>Poeciliidae</taxon>
        <taxon>Poeciliinae</taxon>
        <taxon>Xiphophorus</taxon>
    </lineage>
</organism>
<sequence length="881" mass="100060">MAAETGKYRTAVNKNKDPSGLLISVIRTLSSSDDVQDRETEKGRLEEAFETCDRDLDKLIVQHYAELTTAIRTYQSITERITSSRNKIKQVKENLLSCKMLLHCKRDELRKLWIEGIEHKHVLQLLDEIESIKQVPQRLETYMASKHYLHATDMLVTAVESLEGPLFQVEGLGDLRLELKNKKLNIHLVLIDELHRHLYIKSTSRLGHKNKDKNASRLPGILLIYLCHCTQFFILVRELQQDIRDLSQADLSEVDPEENSAEFMGILIKALAKLKKLPDTTKAIMERLEPELKQIVKRSTTQIADHAYQRGENLAQESQPRLLLELLELLFDKFKAVAQAHSVVLAHMQQIAAHTPGVTHEERIKLYEQADVSAKIQAVLQVLLMEYLDVKNSRSSTEQSAQLSYASTGSEFAAFFAKKKPQRAKQSLFKFESSSHAISMSAYLREQRRELYSKSGELQGGADDNLIEGGEMKFVCKPGARNITTLVPAALLLEFHITLIFTLLSLIHQVRTEINKEIEAVSKAADPLKILASADTMKLVGVQRPLLQVRTTWKNIQSIPNISYNLFYIQNCFPQLTGIMCTSFPLFTIISSPCFTKRAKSQPCSAQIFCVLILPPCLHRDSCPKQYSGSLMSCILFYLYSGACPSTADSQVLGERERSREQILQTLSDLSRGFQDIADRCLLVLHLEVRVHCFHYLIPLTKQGNYAIVANVESMDYDPLVVKLNKDISAIEEAMGAALQQHKFQYIFEGLGHLISCILINGAQYFKRISESGIKKMCRNIFVLQQNLTNITMSREADLDFARQYYEMLYNTPDELLNLVVDQGVRYTELEYINALSLLHRSQTGVGDMSTQNVRLQRLKEIICEQAAIKQATKDKKITTV</sequence>
<dbReference type="GeneTree" id="ENSGT00390000001439"/>
<dbReference type="PANTHER" id="PTHR14146:SF0">
    <property type="entry name" value="EXOCYST COMPLEX COMPONENT 4"/>
    <property type="match status" value="1"/>
</dbReference>
<dbReference type="InterPro" id="IPR007191">
    <property type="entry name" value="Sec8_exocyst_N"/>
</dbReference>
<dbReference type="InterPro" id="IPR048630">
    <property type="entry name" value="Sec8_M"/>
</dbReference>
<dbReference type="GO" id="GO:0015031">
    <property type="term" value="P:protein transport"/>
    <property type="evidence" value="ECO:0007669"/>
    <property type="project" value="UniProtKB-KW"/>
</dbReference>
<feature type="domain" description="Exocyst complex component Sec8 middle helical bundle" evidence="7">
    <location>
        <begin position="256"/>
        <end position="451"/>
    </location>
</feature>
<name>A0A3B5M1N3_9TELE</name>
<evidence type="ECO:0000256" key="3">
    <source>
        <dbReference type="ARBA" id="ARBA00022483"/>
    </source>
</evidence>
<dbReference type="GO" id="GO:0045202">
    <property type="term" value="C:synapse"/>
    <property type="evidence" value="ECO:0007669"/>
    <property type="project" value="TreeGrafter"/>
</dbReference>
<dbReference type="InterPro" id="IPR039682">
    <property type="entry name" value="Sec8/EXOC4"/>
</dbReference>
<evidence type="ECO:0000259" key="7">
    <source>
        <dbReference type="Pfam" id="PF20652"/>
    </source>
</evidence>
<accession>A0A3B5M1N3</accession>
<dbReference type="GO" id="GO:0006612">
    <property type="term" value="P:protein targeting to membrane"/>
    <property type="evidence" value="ECO:0007669"/>
    <property type="project" value="UniProtKB-UniRule"/>
</dbReference>
<comment type="similarity">
    <text evidence="1 5">Belongs to the SEC8 family.</text>
</comment>
<dbReference type="Pfam" id="PF04048">
    <property type="entry name" value="Sec8_N"/>
    <property type="match status" value="1"/>
</dbReference>
<dbReference type="Proteomes" id="UP000261380">
    <property type="component" value="Unplaced"/>
</dbReference>
<reference evidence="8" key="2">
    <citation type="submission" date="2025-09" db="UniProtKB">
        <authorList>
            <consortium name="Ensembl"/>
        </authorList>
    </citation>
    <scope>IDENTIFICATION</scope>
</reference>
<dbReference type="STRING" id="32473.ENSXCOP00000017993"/>
<comment type="function">
    <text evidence="5">Component of the exocyst complex involved in the docking of exocytic vesicles with fusion sites on the plasma membrane.</text>
</comment>
<dbReference type="GO" id="GO:0000145">
    <property type="term" value="C:exocyst"/>
    <property type="evidence" value="ECO:0007669"/>
    <property type="project" value="UniProtKB-UniRule"/>
</dbReference>